<dbReference type="GeneID" id="110785248"/>
<dbReference type="Pfam" id="PF16076">
    <property type="entry name" value="Acyltransf_C"/>
    <property type="match status" value="1"/>
</dbReference>
<accession>A0A9R0JSX7</accession>
<dbReference type="GO" id="GO:0012505">
    <property type="term" value="C:endomembrane system"/>
    <property type="evidence" value="ECO:0000318"/>
    <property type="project" value="GO_Central"/>
</dbReference>
<dbReference type="GO" id="GO:0003841">
    <property type="term" value="F:1-acylglycerol-3-phosphate O-acyltransferase activity"/>
    <property type="evidence" value="ECO:0007669"/>
    <property type="project" value="UniProtKB-EC"/>
</dbReference>
<evidence type="ECO:0000256" key="5">
    <source>
        <dbReference type="ARBA" id="ARBA00013211"/>
    </source>
</evidence>
<keyword evidence="6" id="KW-0808">Transferase</keyword>
<evidence type="ECO:0000259" key="9">
    <source>
        <dbReference type="SMART" id="SM00563"/>
    </source>
</evidence>
<feature type="transmembrane region" description="Helical" evidence="8">
    <location>
        <begin position="23"/>
        <end position="51"/>
    </location>
</feature>
<comment type="pathway">
    <text evidence="3">Lipid metabolism.</text>
</comment>
<evidence type="ECO:0000313" key="11">
    <source>
        <dbReference type="RefSeq" id="XP_021845385.2"/>
    </source>
</evidence>
<dbReference type="InterPro" id="IPR032098">
    <property type="entry name" value="Acyltransf_C"/>
</dbReference>
<dbReference type="SMART" id="SM00563">
    <property type="entry name" value="PlsC"/>
    <property type="match status" value="1"/>
</dbReference>
<dbReference type="AlphaFoldDB" id="A0A9R0JSX7"/>
<evidence type="ECO:0000256" key="1">
    <source>
        <dbReference type="ARBA" id="ARBA00001141"/>
    </source>
</evidence>
<comment type="similarity">
    <text evidence="4">Belongs to the 1-acyl-sn-glycerol-3-phosphate acyltransferase family.</text>
</comment>
<dbReference type="RefSeq" id="XP_021845385.2">
    <property type="nucleotide sequence ID" value="XM_021989693.2"/>
</dbReference>
<gene>
    <name evidence="11" type="primary">LOC110785248</name>
</gene>
<dbReference type="EC" id="2.3.1.51" evidence="5"/>
<feature type="transmembrane region" description="Helical" evidence="8">
    <location>
        <begin position="63"/>
        <end position="79"/>
    </location>
</feature>
<keyword evidence="8" id="KW-0812">Transmembrane</keyword>
<dbReference type="CDD" id="cd07990">
    <property type="entry name" value="LPLAT_LCLAT1-like"/>
    <property type="match status" value="1"/>
</dbReference>
<evidence type="ECO:0000256" key="8">
    <source>
        <dbReference type="SAM" id="Phobius"/>
    </source>
</evidence>
<dbReference type="KEGG" id="soe:110785248"/>
<comment type="catalytic activity">
    <reaction evidence="1">
        <text>a 1-acyl-sn-glycero-3-phosphate + an acyl-CoA = a 1,2-diacyl-sn-glycero-3-phosphate + CoA</text>
        <dbReference type="Rhea" id="RHEA:19709"/>
        <dbReference type="ChEBI" id="CHEBI:57287"/>
        <dbReference type="ChEBI" id="CHEBI:57970"/>
        <dbReference type="ChEBI" id="CHEBI:58342"/>
        <dbReference type="ChEBI" id="CHEBI:58608"/>
        <dbReference type="EC" id="2.3.1.51"/>
    </reaction>
</comment>
<dbReference type="PANTHER" id="PTHR10983:SF16">
    <property type="entry name" value="LYSOCARDIOLIPIN ACYLTRANSFERASE 1"/>
    <property type="match status" value="1"/>
</dbReference>
<feature type="transmembrane region" description="Helical" evidence="8">
    <location>
        <begin position="318"/>
        <end position="338"/>
    </location>
</feature>
<evidence type="ECO:0000256" key="3">
    <source>
        <dbReference type="ARBA" id="ARBA00005189"/>
    </source>
</evidence>
<evidence type="ECO:0000256" key="7">
    <source>
        <dbReference type="ARBA" id="ARBA00023315"/>
    </source>
</evidence>
<organism evidence="10 11">
    <name type="scientific">Spinacia oleracea</name>
    <name type="common">Spinach</name>
    <dbReference type="NCBI Taxonomy" id="3562"/>
    <lineage>
        <taxon>Eukaryota</taxon>
        <taxon>Viridiplantae</taxon>
        <taxon>Streptophyta</taxon>
        <taxon>Embryophyta</taxon>
        <taxon>Tracheophyta</taxon>
        <taxon>Spermatophyta</taxon>
        <taxon>Magnoliopsida</taxon>
        <taxon>eudicotyledons</taxon>
        <taxon>Gunneridae</taxon>
        <taxon>Pentapetalae</taxon>
        <taxon>Caryophyllales</taxon>
        <taxon>Chenopodiaceae</taxon>
        <taxon>Chenopodioideae</taxon>
        <taxon>Anserineae</taxon>
        <taxon>Spinacia</taxon>
    </lineage>
</organism>
<feature type="transmembrane region" description="Helical" evidence="8">
    <location>
        <begin position="344"/>
        <end position="361"/>
    </location>
</feature>
<evidence type="ECO:0000256" key="6">
    <source>
        <dbReference type="ARBA" id="ARBA00022679"/>
    </source>
</evidence>
<keyword evidence="7 11" id="KW-0012">Acyltransferase</keyword>
<keyword evidence="10" id="KW-1185">Reference proteome</keyword>
<name>A0A9R0JSX7_SPIOL</name>
<dbReference type="Proteomes" id="UP000813463">
    <property type="component" value="Chromosome 3"/>
</dbReference>
<reference evidence="10" key="1">
    <citation type="journal article" date="2021" name="Nat. Commun.">
        <title>Genomic analyses provide insights into spinach domestication and the genetic basis of agronomic traits.</title>
        <authorList>
            <person name="Cai X."/>
            <person name="Sun X."/>
            <person name="Xu C."/>
            <person name="Sun H."/>
            <person name="Wang X."/>
            <person name="Ge C."/>
            <person name="Zhang Z."/>
            <person name="Wang Q."/>
            <person name="Fei Z."/>
            <person name="Jiao C."/>
            <person name="Wang Q."/>
        </authorList>
    </citation>
    <scope>NUCLEOTIDE SEQUENCE [LARGE SCALE GENOMIC DNA]</scope>
    <source>
        <strain evidence="10">cv. Varoflay</strain>
    </source>
</reference>
<protein>
    <recommendedName>
        <fullName evidence="5">1-acylglycerol-3-phosphate O-acyltransferase</fullName>
        <ecNumber evidence="5">2.3.1.51</ecNumber>
    </recommendedName>
</protein>
<dbReference type="PANTHER" id="PTHR10983">
    <property type="entry name" value="1-ACYLGLYCEROL-3-PHOSPHATE ACYLTRANSFERASE-RELATED"/>
    <property type="match status" value="1"/>
</dbReference>
<dbReference type="InterPro" id="IPR002123">
    <property type="entry name" value="Plipid/glycerol_acylTrfase"/>
</dbReference>
<keyword evidence="8" id="KW-1133">Transmembrane helix</keyword>
<dbReference type="GO" id="GO:0016746">
    <property type="term" value="F:acyltransferase activity"/>
    <property type="evidence" value="ECO:0000318"/>
    <property type="project" value="GO_Central"/>
</dbReference>
<feature type="domain" description="Phospholipid/glycerol acyltransferase" evidence="9">
    <location>
        <begin position="100"/>
        <end position="222"/>
    </location>
</feature>
<proteinExistence type="inferred from homology"/>
<evidence type="ECO:0000256" key="2">
    <source>
        <dbReference type="ARBA" id="ARBA00004728"/>
    </source>
</evidence>
<evidence type="ECO:0000313" key="10">
    <source>
        <dbReference type="Proteomes" id="UP000813463"/>
    </source>
</evidence>
<reference evidence="11" key="2">
    <citation type="submission" date="2025-08" db="UniProtKB">
        <authorList>
            <consortium name="RefSeq"/>
        </authorList>
    </citation>
    <scope>IDENTIFICATION</scope>
    <source>
        <tissue evidence="11">Leaf</tissue>
    </source>
</reference>
<comment type="pathway">
    <text evidence="2">Phospholipid metabolism; CDP-diacylglycerol biosynthesis; CDP-diacylglycerol from sn-glycerol 3-phosphate: step 2/3.</text>
</comment>
<dbReference type="Pfam" id="PF01553">
    <property type="entry name" value="Acyltransferase"/>
    <property type="match status" value="1"/>
</dbReference>
<dbReference type="SUPFAM" id="SSF69593">
    <property type="entry name" value="Glycerol-3-phosphate (1)-acyltransferase"/>
    <property type="match status" value="1"/>
</dbReference>
<sequence length="381" mass="44069">MAVGKPLKSEIELKHRPLTPFRILRGLVCLMVLLSTAFMFLVIFAPLAAVLLRACSIHYSRKAASLLFGLWLALWPFLFEKINKTKLFFYGEHVPSGERVLLIANHRTEVDWMYLWDLALRKGRLGYIKYILKNSLMKLPIFGWGFHIFEFIPLERKWENDEPIMHQMLLTLTNRQDPLWLALFPEGTDFTEQKCRSSQNFAAENGLPMLNNVLLPKTKGFYACLDTLRSSLDAVYDVTIAYKNSCPDLMDNVYGVDPSEVHIDIRRIPLKQIPVAEEEASAWLIDAFQRKDKLLTYFNTKGHFPNQRSEAELSTVKCLINCTLVIALTGIFTYVAFVSMWMRVYIALSCVYLASATYFNFRPLPLLDFVKSRLCRDKRKK</sequence>
<evidence type="ECO:0000256" key="4">
    <source>
        <dbReference type="ARBA" id="ARBA00008655"/>
    </source>
</evidence>
<keyword evidence="8" id="KW-0472">Membrane</keyword>